<sequence>MACLLPIAIIAHVIEECVFPGGFIQWYRDKRPDIASGITKSRLAIANLIFITLSFMPMLLGPGTQGLSWLLSLSSITAVNALFHIVGSARTKSYSPGEVTAMFIYLPLTIYINWELLATHAITLDYAGKCFLVGIAYHIWSAYSHEQRATEFEEYQSANK</sequence>
<evidence type="ECO:0000256" key="1">
    <source>
        <dbReference type="SAM" id="Phobius"/>
    </source>
</evidence>
<accession>A0ABY7T7N7</accession>
<keyword evidence="1" id="KW-0472">Membrane</keyword>
<dbReference type="Pfam" id="PF13787">
    <property type="entry name" value="HXXEE"/>
    <property type="match status" value="1"/>
</dbReference>
<name>A0ABY7T7N7_9SPHI</name>
<dbReference type="EMBL" id="CP117167">
    <property type="protein sequence ID" value="WCT12421.1"/>
    <property type="molecule type" value="Genomic_DNA"/>
</dbReference>
<proteinExistence type="predicted"/>
<keyword evidence="3" id="KW-1185">Reference proteome</keyword>
<evidence type="ECO:0000313" key="2">
    <source>
        <dbReference type="EMBL" id="WCT12421.1"/>
    </source>
</evidence>
<dbReference type="Proteomes" id="UP001216139">
    <property type="component" value="Chromosome"/>
</dbReference>
<dbReference type="RefSeq" id="WP_273630683.1">
    <property type="nucleotide sequence ID" value="NZ_CP117167.1"/>
</dbReference>
<keyword evidence="1" id="KW-0812">Transmembrane</keyword>
<gene>
    <name evidence="2" type="ORF">PQO05_00560</name>
</gene>
<evidence type="ECO:0000313" key="3">
    <source>
        <dbReference type="Proteomes" id="UP001216139"/>
    </source>
</evidence>
<protein>
    <submittedName>
        <fullName evidence="2">HXXEE domain-containing protein</fullName>
    </submittedName>
</protein>
<keyword evidence="1" id="KW-1133">Transmembrane helix</keyword>
<reference evidence="2 3" key="1">
    <citation type="submission" date="2023-02" db="EMBL/GenBank/DDBJ databases">
        <title>Genome sequence of Mucilaginibacter jinjuensis strain KACC 16571.</title>
        <authorList>
            <person name="Kim S."/>
            <person name="Heo J."/>
            <person name="Kwon S.-W."/>
        </authorList>
    </citation>
    <scope>NUCLEOTIDE SEQUENCE [LARGE SCALE GENOMIC DNA]</scope>
    <source>
        <strain evidence="2 3">KACC 16571</strain>
    </source>
</reference>
<feature type="transmembrane region" description="Helical" evidence="1">
    <location>
        <begin position="43"/>
        <end position="60"/>
    </location>
</feature>
<feature type="transmembrane region" description="Helical" evidence="1">
    <location>
        <begin position="66"/>
        <end position="86"/>
    </location>
</feature>
<organism evidence="2 3">
    <name type="scientific">Mucilaginibacter jinjuensis</name>
    <dbReference type="NCBI Taxonomy" id="1176721"/>
    <lineage>
        <taxon>Bacteria</taxon>
        <taxon>Pseudomonadati</taxon>
        <taxon>Bacteroidota</taxon>
        <taxon>Sphingobacteriia</taxon>
        <taxon>Sphingobacteriales</taxon>
        <taxon>Sphingobacteriaceae</taxon>
        <taxon>Mucilaginibacter</taxon>
    </lineage>
</organism>
<dbReference type="InterPro" id="IPR025671">
    <property type="entry name" value="HXXEE"/>
</dbReference>